<evidence type="ECO:0000313" key="9">
    <source>
        <dbReference type="Proteomes" id="UP001231109"/>
    </source>
</evidence>
<evidence type="ECO:0000259" key="7">
    <source>
        <dbReference type="PROSITE" id="PS50110"/>
    </source>
</evidence>
<dbReference type="CDD" id="cd17574">
    <property type="entry name" value="REC_OmpR"/>
    <property type="match status" value="1"/>
</dbReference>
<dbReference type="SMART" id="SM00448">
    <property type="entry name" value="REC"/>
    <property type="match status" value="1"/>
</dbReference>
<accession>A0ABT9I3G2</accession>
<evidence type="ECO:0000313" key="8">
    <source>
        <dbReference type="EMBL" id="MDP5137908.1"/>
    </source>
</evidence>
<keyword evidence="3" id="KW-0805">Transcription regulation</keyword>
<keyword evidence="4" id="KW-0238">DNA-binding</keyword>
<feature type="domain" description="Response regulatory" evidence="7">
    <location>
        <begin position="6"/>
        <end position="126"/>
    </location>
</feature>
<name>A0ABT9I3G2_9GAMM</name>
<dbReference type="InterPro" id="IPR011006">
    <property type="entry name" value="CheY-like_superfamily"/>
</dbReference>
<dbReference type="Gene3D" id="3.40.50.2300">
    <property type="match status" value="1"/>
</dbReference>
<evidence type="ECO:0000256" key="1">
    <source>
        <dbReference type="ARBA" id="ARBA00022553"/>
    </source>
</evidence>
<dbReference type="InterPro" id="IPR001789">
    <property type="entry name" value="Sig_transdc_resp-reg_receiver"/>
</dbReference>
<protein>
    <submittedName>
        <fullName evidence="8">Response regulator</fullName>
    </submittedName>
</protein>
<evidence type="ECO:0000256" key="3">
    <source>
        <dbReference type="ARBA" id="ARBA00023015"/>
    </source>
</evidence>
<dbReference type="PROSITE" id="PS50110">
    <property type="entry name" value="RESPONSE_REGULATORY"/>
    <property type="match status" value="1"/>
</dbReference>
<sequence length="380" mass="43150">MQNNGWILYFEDDIATAELIKTSLGKQGYQFYHFTAFPDAGMHTIKETCTEHIALVILDINMPGKSGYEICGLLKQDFLADNVPVMFTSGLMADEDIMQAYAAGADDYLVKPIHLNELQVKVPKLIAQKQEHCDAAEQASTAMKMAFDAMKNSSELGAILRFHEAILQAEDYAALAQLVFEGTRDFELESTLVLVSEQEPVYYRDDMQRSQLELESILAARSRGRLYSWKAYSFFSYDLFTVLIRNMPIDDEERYGILKDQICLLLNGVDARIKSMLVAKSEKDKQQRIATISKVLANLVLEMEQQNTEFSTKLERVINDMETNIAAEITQFNLLETEESGLLSIVNESMVLATTLFEQNIDNERQRKLVMNQLIAKLNN</sequence>
<keyword evidence="9" id="KW-1185">Reference proteome</keyword>
<organism evidence="8 9">
    <name type="scientific">Rheinheimera baltica</name>
    <dbReference type="NCBI Taxonomy" id="67576"/>
    <lineage>
        <taxon>Bacteria</taxon>
        <taxon>Pseudomonadati</taxon>
        <taxon>Pseudomonadota</taxon>
        <taxon>Gammaproteobacteria</taxon>
        <taxon>Chromatiales</taxon>
        <taxon>Chromatiaceae</taxon>
        <taxon>Rheinheimera</taxon>
    </lineage>
</organism>
<proteinExistence type="predicted"/>
<comment type="caution">
    <text evidence="8">The sequence shown here is derived from an EMBL/GenBank/DDBJ whole genome shotgun (WGS) entry which is preliminary data.</text>
</comment>
<dbReference type="Pfam" id="PF00072">
    <property type="entry name" value="Response_reg"/>
    <property type="match status" value="1"/>
</dbReference>
<evidence type="ECO:0000256" key="2">
    <source>
        <dbReference type="ARBA" id="ARBA00023012"/>
    </source>
</evidence>
<dbReference type="InterPro" id="IPR039420">
    <property type="entry name" value="WalR-like"/>
</dbReference>
<keyword evidence="2" id="KW-0902">Two-component regulatory system</keyword>
<evidence type="ECO:0000256" key="4">
    <source>
        <dbReference type="ARBA" id="ARBA00023125"/>
    </source>
</evidence>
<reference evidence="8 9" key="1">
    <citation type="submission" date="2022-11" db="EMBL/GenBank/DDBJ databases">
        <title>Viruses from the air-sea interface of a natural surface slick.</title>
        <authorList>
            <person name="Rahlff J."/>
            <person name="Holmfeldt K."/>
        </authorList>
    </citation>
    <scope>NUCLEOTIDE SEQUENCE [LARGE SCALE GENOMIC DNA]</scope>
    <source>
        <strain evidence="8 9">SMS4</strain>
    </source>
</reference>
<dbReference type="EMBL" id="JAPJDZ010000076">
    <property type="protein sequence ID" value="MDP5137908.1"/>
    <property type="molecule type" value="Genomic_DNA"/>
</dbReference>
<feature type="modified residue" description="4-aspartylphosphate" evidence="6">
    <location>
        <position position="59"/>
    </location>
</feature>
<evidence type="ECO:0000256" key="5">
    <source>
        <dbReference type="ARBA" id="ARBA00023163"/>
    </source>
</evidence>
<gene>
    <name evidence="8" type="ORF">ORJ04_18305</name>
</gene>
<evidence type="ECO:0000256" key="6">
    <source>
        <dbReference type="PROSITE-ProRule" id="PRU00169"/>
    </source>
</evidence>
<dbReference type="RefSeq" id="WP_305977106.1">
    <property type="nucleotide sequence ID" value="NZ_JAPJDZ010000076.1"/>
</dbReference>
<dbReference type="PANTHER" id="PTHR48111">
    <property type="entry name" value="REGULATOR OF RPOS"/>
    <property type="match status" value="1"/>
</dbReference>
<dbReference type="SUPFAM" id="SSF52172">
    <property type="entry name" value="CheY-like"/>
    <property type="match status" value="1"/>
</dbReference>
<keyword evidence="5" id="KW-0804">Transcription</keyword>
<dbReference type="Proteomes" id="UP001231109">
    <property type="component" value="Unassembled WGS sequence"/>
</dbReference>
<keyword evidence="1 6" id="KW-0597">Phosphoprotein</keyword>
<dbReference type="PANTHER" id="PTHR48111:SF21">
    <property type="entry name" value="DNA-BINDING DUAL MASTER TRANSCRIPTIONAL REGULATOR RPAA"/>
    <property type="match status" value="1"/>
</dbReference>